<evidence type="ECO:0000256" key="2">
    <source>
        <dbReference type="ARBA" id="ARBA00008417"/>
    </source>
</evidence>
<evidence type="ECO:0000256" key="4">
    <source>
        <dbReference type="ARBA" id="ARBA00022448"/>
    </source>
</evidence>
<dbReference type="GO" id="GO:0015297">
    <property type="term" value="F:antiporter activity"/>
    <property type="evidence" value="ECO:0007669"/>
    <property type="project" value="InterPro"/>
</dbReference>
<dbReference type="InterPro" id="IPR002528">
    <property type="entry name" value="MATE_fam"/>
</dbReference>
<dbReference type="InterPro" id="IPR045070">
    <property type="entry name" value="MATE_MepA-like"/>
</dbReference>
<dbReference type="PIRSF" id="PIRSF006603">
    <property type="entry name" value="DinF"/>
    <property type="match status" value="1"/>
</dbReference>
<protein>
    <recommendedName>
        <fullName evidence="3">Multidrug export protein MepA</fullName>
    </recommendedName>
</protein>
<feature type="transmembrane region" description="Helical" evidence="10">
    <location>
        <begin position="347"/>
        <end position="371"/>
    </location>
</feature>
<keyword evidence="9" id="KW-0046">Antibiotic resistance</keyword>
<dbReference type="STRING" id="885272.JonanDRAFT_1053"/>
<evidence type="ECO:0000256" key="1">
    <source>
        <dbReference type="ARBA" id="ARBA00004651"/>
    </source>
</evidence>
<name>H0UL64_9BACT</name>
<dbReference type="GO" id="GO:0005886">
    <property type="term" value="C:plasma membrane"/>
    <property type="evidence" value="ECO:0007669"/>
    <property type="project" value="UniProtKB-SubCell"/>
</dbReference>
<keyword evidence="12" id="KW-1185">Reference proteome</keyword>
<feature type="transmembrane region" description="Helical" evidence="10">
    <location>
        <begin position="90"/>
        <end position="113"/>
    </location>
</feature>
<evidence type="ECO:0000256" key="6">
    <source>
        <dbReference type="ARBA" id="ARBA00022692"/>
    </source>
</evidence>
<keyword evidence="7 10" id="KW-1133">Transmembrane helix</keyword>
<dbReference type="GO" id="GO:0042910">
    <property type="term" value="F:xenobiotic transmembrane transporter activity"/>
    <property type="evidence" value="ECO:0007669"/>
    <property type="project" value="InterPro"/>
</dbReference>
<feature type="transmembrane region" description="Helical" evidence="10">
    <location>
        <begin position="55"/>
        <end position="78"/>
    </location>
</feature>
<evidence type="ECO:0000256" key="9">
    <source>
        <dbReference type="ARBA" id="ARBA00023251"/>
    </source>
</evidence>
<dbReference type="HOGENOM" id="CLU_012893_0_2_0"/>
<keyword evidence="8 10" id="KW-0472">Membrane</keyword>
<dbReference type="InterPro" id="IPR051327">
    <property type="entry name" value="MATE_MepA_subfamily"/>
</dbReference>
<proteinExistence type="inferred from homology"/>
<sequence length="450" mass="47650">MSRRWVQLVVRYGAPSILSMWVFTLYTMADGFFVGRYVGTVGLAAVSMSMPLINAMFAVGVMIGMGGSTLAGICYGAGRNDSGDVIYSRSILMSLASGALFGAVLFAGGGSIARLLGADQALSPLVAEYLTTLAPFSLFFMTGYGLEAFTKIDGAPSWPVVCVTVGGLANVFLDYVTVALWGWGLYGAALATGVSQLVSFLLILGRLSFFARRVNLRPVRLKLRPCFEVLRSGFPEFLNELSIGLTALLFNFILMRRIGSEGVAVFGVVYYVSSLVSMTFVGLGQGVAPLLSLSLGKNDRQALRNLFSVACCGAALGALAFGLFTQLNASAIVGLFITDGSTGMASWALRLYGTAFFISGGNILIGTYFTAIHRPKLASAVTLLRGFGFVSLALCSLPLVMGAVGIWLAVPLSEAATLVVSLLLYRFFGQPDSAQEELQPVLSDLSVQRG</sequence>
<feature type="transmembrane region" description="Helical" evidence="10">
    <location>
        <begin position="125"/>
        <end position="146"/>
    </location>
</feature>
<accession>H0UL64</accession>
<dbReference type="CDD" id="cd13143">
    <property type="entry name" value="MATE_MepA_like"/>
    <property type="match status" value="1"/>
</dbReference>
<evidence type="ECO:0000256" key="3">
    <source>
        <dbReference type="ARBA" id="ARBA00022106"/>
    </source>
</evidence>
<evidence type="ECO:0000313" key="12">
    <source>
        <dbReference type="Proteomes" id="UP000003806"/>
    </source>
</evidence>
<reference evidence="11 12" key="1">
    <citation type="submission" date="2011-11" db="EMBL/GenBank/DDBJ databases">
        <title>The Noncontiguous Finished genome of Jonquetella anthropi DSM 22815.</title>
        <authorList>
            <consortium name="US DOE Joint Genome Institute (JGI-PGF)"/>
            <person name="Lucas S."/>
            <person name="Copeland A."/>
            <person name="Lapidus A."/>
            <person name="Glavina del Rio T."/>
            <person name="Dalin E."/>
            <person name="Tice H."/>
            <person name="Bruce D."/>
            <person name="Goodwin L."/>
            <person name="Pitluck S."/>
            <person name="Peters L."/>
            <person name="Mikhailova N."/>
            <person name="Held B."/>
            <person name="Kyrpides N."/>
            <person name="Mavromatis K."/>
            <person name="Ivanova N."/>
            <person name="Markowitz V."/>
            <person name="Cheng J.-F."/>
            <person name="Hugenholtz P."/>
            <person name="Woyke T."/>
            <person name="Wu D."/>
            <person name="Gronow S."/>
            <person name="Wellnitz S."/>
            <person name="Brambilla E."/>
            <person name="Klenk H.-P."/>
            <person name="Eisen J.A."/>
        </authorList>
    </citation>
    <scope>NUCLEOTIDE SEQUENCE [LARGE SCALE GENOMIC DNA]</scope>
    <source>
        <strain evidence="11 12">DSM 22815</strain>
    </source>
</reference>
<dbReference type="Proteomes" id="UP000003806">
    <property type="component" value="Chromosome"/>
</dbReference>
<organism evidence="11 12">
    <name type="scientific">Jonquetella anthropi DSM 22815</name>
    <dbReference type="NCBI Taxonomy" id="885272"/>
    <lineage>
        <taxon>Bacteria</taxon>
        <taxon>Thermotogati</taxon>
        <taxon>Synergistota</taxon>
        <taxon>Synergistia</taxon>
        <taxon>Synergistales</taxon>
        <taxon>Dethiosulfovibrionaceae</taxon>
        <taxon>Jonquetella</taxon>
    </lineage>
</organism>
<feature type="transmembrane region" description="Helical" evidence="10">
    <location>
        <begin position="158"/>
        <end position="177"/>
    </location>
</feature>
<dbReference type="PANTHER" id="PTHR43823">
    <property type="entry name" value="SPORULATION PROTEIN YKVU"/>
    <property type="match status" value="1"/>
</dbReference>
<feature type="transmembrane region" description="Helical" evidence="10">
    <location>
        <begin position="268"/>
        <end position="293"/>
    </location>
</feature>
<feature type="transmembrane region" description="Helical" evidence="10">
    <location>
        <begin position="305"/>
        <end position="327"/>
    </location>
</feature>
<gene>
    <name evidence="11" type="ORF">JonanDRAFT_1053</name>
</gene>
<keyword evidence="5" id="KW-1003">Cell membrane</keyword>
<evidence type="ECO:0000256" key="5">
    <source>
        <dbReference type="ARBA" id="ARBA00022475"/>
    </source>
</evidence>
<dbReference type="eggNOG" id="COG0534">
    <property type="taxonomic scope" value="Bacteria"/>
</dbReference>
<keyword evidence="6 10" id="KW-0812">Transmembrane</keyword>
<dbReference type="Pfam" id="PF01554">
    <property type="entry name" value="MatE"/>
    <property type="match status" value="2"/>
</dbReference>
<comment type="subcellular location">
    <subcellularLocation>
        <location evidence="1">Cell membrane</location>
        <topology evidence="1">Multi-pass membrane protein</topology>
    </subcellularLocation>
</comment>
<comment type="similarity">
    <text evidence="2">Belongs to the multi antimicrobial extrusion (MATE) (TC 2.A.66.1) family. MepA subfamily.</text>
</comment>
<dbReference type="PANTHER" id="PTHR43823:SF3">
    <property type="entry name" value="MULTIDRUG EXPORT PROTEIN MEPA"/>
    <property type="match status" value="1"/>
</dbReference>
<dbReference type="GO" id="GO:0046677">
    <property type="term" value="P:response to antibiotic"/>
    <property type="evidence" value="ECO:0007669"/>
    <property type="project" value="UniProtKB-KW"/>
</dbReference>
<feature type="transmembrane region" description="Helical" evidence="10">
    <location>
        <begin position="183"/>
        <end position="204"/>
    </location>
</feature>
<evidence type="ECO:0000256" key="7">
    <source>
        <dbReference type="ARBA" id="ARBA00022989"/>
    </source>
</evidence>
<dbReference type="AlphaFoldDB" id="H0UL64"/>
<feature type="transmembrane region" description="Helical" evidence="10">
    <location>
        <begin position="12"/>
        <end position="35"/>
    </location>
</feature>
<dbReference type="EMBL" id="CM001376">
    <property type="protein sequence ID" value="EHM13423.1"/>
    <property type="molecule type" value="Genomic_DNA"/>
</dbReference>
<evidence type="ECO:0000313" key="11">
    <source>
        <dbReference type="EMBL" id="EHM13423.1"/>
    </source>
</evidence>
<dbReference type="InterPro" id="IPR048279">
    <property type="entry name" value="MdtK-like"/>
</dbReference>
<evidence type="ECO:0000256" key="8">
    <source>
        <dbReference type="ARBA" id="ARBA00023136"/>
    </source>
</evidence>
<keyword evidence="4" id="KW-0813">Transport</keyword>
<dbReference type="RefSeq" id="WP_008523065.1">
    <property type="nucleotide sequence ID" value="NZ_CM001376.1"/>
</dbReference>
<evidence type="ECO:0000256" key="10">
    <source>
        <dbReference type="SAM" id="Phobius"/>
    </source>
</evidence>
<feature type="transmembrane region" description="Helical" evidence="10">
    <location>
        <begin position="383"/>
        <end position="400"/>
    </location>
</feature>